<dbReference type="SUPFAM" id="SSF52058">
    <property type="entry name" value="L domain-like"/>
    <property type="match status" value="1"/>
</dbReference>
<keyword evidence="10 14" id="KW-1133">Transmembrane helix</keyword>
<comment type="similarity">
    <text evidence="2">Belongs to the protein kinase superfamily. Ser/Thr protein kinase family.</text>
</comment>
<dbReference type="SMART" id="SM00220">
    <property type="entry name" value="S_TKc"/>
    <property type="match status" value="1"/>
</dbReference>
<evidence type="ECO:0000256" key="5">
    <source>
        <dbReference type="ARBA" id="ARBA00022692"/>
    </source>
</evidence>
<name>A0ABR0VP43_REHGL</name>
<feature type="signal peptide" evidence="15">
    <location>
        <begin position="1"/>
        <end position="25"/>
    </location>
</feature>
<feature type="domain" description="Protein kinase" evidence="16">
    <location>
        <begin position="753"/>
        <end position="998"/>
    </location>
</feature>
<dbReference type="InterPro" id="IPR008271">
    <property type="entry name" value="Ser/Thr_kinase_AS"/>
</dbReference>
<comment type="subcellular location">
    <subcellularLocation>
        <location evidence="1">Membrane</location>
    </subcellularLocation>
</comment>
<keyword evidence="18" id="KW-1185">Reference proteome</keyword>
<dbReference type="Pfam" id="PF08263">
    <property type="entry name" value="LRRNT_2"/>
    <property type="match status" value="1"/>
</dbReference>
<evidence type="ECO:0000256" key="11">
    <source>
        <dbReference type="ARBA" id="ARBA00023136"/>
    </source>
</evidence>
<evidence type="ECO:0000256" key="12">
    <source>
        <dbReference type="ARBA" id="ARBA00023180"/>
    </source>
</evidence>
<evidence type="ECO:0000256" key="14">
    <source>
        <dbReference type="SAM" id="Phobius"/>
    </source>
</evidence>
<dbReference type="Pfam" id="PF00560">
    <property type="entry name" value="LRR_1"/>
    <property type="match status" value="9"/>
</dbReference>
<comment type="caution">
    <text evidence="17">The sequence shown here is derived from an EMBL/GenBank/DDBJ whole genome shotgun (WGS) entry which is preliminary data.</text>
</comment>
<sequence>MERSFNFITLATLLLIHSLIQHSLARTTTNTSTDQSSLLALKSHITSDPHNILTNNWTTQTSKCTWTRVTCGSRHLRAIALDISDMNLKGNIPPEIGNLTFLVSLNMSSNFFQGNLPKELSRLRRLRIMDFTWNNFTERSQTLEEIGNLPKLKDLRLQNNKLSGPIPATIFNISSLEFISLRNNNLSGSLPVNMCSNNLMKLRTLILSRNMLYGEIPPSLFRCSQLQILGLANNNFSGLVPREIGNITAVQQLLLGFNTLSGVIPQGTSNIYELEALALASNSLTGSVPVGIFNMSKLRAISMDRNLLSGNLPTSFNLPNLEELYLGTNSLKGQILNSVTNCSKLTTLELAFNKFSGSIPNSLNNLSLLKILNLNGNNFTSEPSLSFLTSLTECRYLEELLISNNPLDGILPPTIGNFSSSLRYIIADNCRIKGSIPGEIGNLSSLEILSLINNNLIGIFPVAIQGLQKLQRLFLGTNQLTGSFPSSICTFQNLGSLDLTSNQISGPIPECLSNVTYLRELFLSSNQLDSNIPESLWNNHEDLLRLDLSSNFLSGSLSPNIGNLRKAVGIDLSGNVFSGTIPSTIGSLQALTRITLAHNQFHGSIPESMSNMLSLESLDLSQNNLSGVIPKSLDTLVYLTYFNVSYNDLSGEIPSDGPFMNFSDQSFVANDDLCGDPRFHVPPCRISSVHNSRNKIVIFVPVAVAIVIIATVVIIVLVKYQKKNQTPNLLDLLSPLRQRRISYYELQQATDGYSESNLLGMGGYGAVYKGLLRDGTVLAVKVFNLQVEGAVKSFDAECEVLRNLRHRNLTKVICSCCSHDGFKALVLEYMPKGSLERWLYSYNYFLDFLQRLNIMIDVASALEYLHHGYSTPVIHCDLKPSNVLLDEDMVAHVSDFGMAKLLAGEDSVTHTRTLATWGYMAPEYGMQGTVSPRCDVYSYGIMLMEVFVRTKPNDERFNAFCTAELPRERTDMKDVVSTLKKIKLELLACTGEHTNKST</sequence>
<evidence type="ECO:0000256" key="1">
    <source>
        <dbReference type="ARBA" id="ARBA00004370"/>
    </source>
</evidence>
<feature type="transmembrane region" description="Helical" evidence="14">
    <location>
        <begin position="696"/>
        <end position="718"/>
    </location>
</feature>
<dbReference type="SMART" id="SM00369">
    <property type="entry name" value="LRR_TYP"/>
    <property type="match status" value="10"/>
</dbReference>
<organism evidence="17 18">
    <name type="scientific">Rehmannia glutinosa</name>
    <name type="common">Chinese foxglove</name>
    <dbReference type="NCBI Taxonomy" id="99300"/>
    <lineage>
        <taxon>Eukaryota</taxon>
        <taxon>Viridiplantae</taxon>
        <taxon>Streptophyta</taxon>
        <taxon>Embryophyta</taxon>
        <taxon>Tracheophyta</taxon>
        <taxon>Spermatophyta</taxon>
        <taxon>Magnoliopsida</taxon>
        <taxon>eudicotyledons</taxon>
        <taxon>Gunneridae</taxon>
        <taxon>Pentapetalae</taxon>
        <taxon>asterids</taxon>
        <taxon>lamiids</taxon>
        <taxon>Lamiales</taxon>
        <taxon>Orobanchaceae</taxon>
        <taxon>Rehmannieae</taxon>
        <taxon>Rehmannia</taxon>
    </lineage>
</organism>
<keyword evidence="5 14" id="KW-0812">Transmembrane</keyword>
<dbReference type="Gene3D" id="3.30.200.20">
    <property type="entry name" value="Phosphorylase Kinase, domain 1"/>
    <property type="match status" value="1"/>
</dbReference>
<evidence type="ECO:0000256" key="2">
    <source>
        <dbReference type="ARBA" id="ARBA00008684"/>
    </source>
</evidence>
<proteinExistence type="inferred from homology"/>
<keyword evidence="9 13" id="KW-0067">ATP-binding</keyword>
<dbReference type="SUPFAM" id="SSF56112">
    <property type="entry name" value="Protein kinase-like (PK-like)"/>
    <property type="match status" value="1"/>
</dbReference>
<dbReference type="Gene3D" id="1.10.510.10">
    <property type="entry name" value="Transferase(Phosphotransferase) domain 1"/>
    <property type="match status" value="1"/>
</dbReference>
<reference evidence="17 18" key="1">
    <citation type="journal article" date="2021" name="Comput. Struct. Biotechnol. J.">
        <title>De novo genome assembly of the potent medicinal plant Rehmannia glutinosa using nanopore technology.</title>
        <authorList>
            <person name="Ma L."/>
            <person name="Dong C."/>
            <person name="Song C."/>
            <person name="Wang X."/>
            <person name="Zheng X."/>
            <person name="Niu Y."/>
            <person name="Chen S."/>
            <person name="Feng W."/>
        </authorList>
    </citation>
    <scope>NUCLEOTIDE SEQUENCE [LARGE SCALE GENOMIC DNA]</scope>
    <source>
        <strain evidence="17">DH-2019</strain>
    </source>
</reference>
<evidence type="ECO:0000259" key="16">
    <source>
        <dbReference type="PROSITE" id="PS50011"/>
    </source>
</evidence>
<evidence type="ECO:0000313" key="18">
    <source>
        <dbReference type="Proteomes" id="UP001318860"/>
    </source>
</evidence>
<evidence type="ECO:0000256" key="3">
    <source>
        <dbReference type="ARBA" id="ARBA00022614"/>
    </source>
</evidence>
<dbReference type="InterPro" id="IPR000719">
    <property type="entry name" value="Prot_kinase_dom"/>
</dbReference>
<keyword evidence="4" id="KW-0808">Transferase</keyword>
<dbReference type="PROSITE" id="PS50011">
    <property type="entry name" value="PROTEIN_KINASE_DOM"/>
    <property type="match status" value="1"/>
</dbReference>
<evidence type="ECO:0000256" key="7">
    <source>
        <dbReference type="ARBA" id="ARBA00022741"/>
    </source>
</evidence>
<evidence type="ECO:0000313" key="17">
    <source>
        <dbReference type="EMBL" id="KAK6136110.1"/>
    </source>
</evidence>
<dbReference type="Pfam" id="PF13855">
    <property type="entry name" value="LRR_8"/>
    <property type="match status" value="2"/>
</dbReference>
<protein>
    <recommendedName>
        <fullName evidence="16">Protein kinase domain-containing protein</fullName>
    </recommendedName>
</protein>
<dbReference type="InterPro" id="IPR050647">
    <property type="entry name" value="Plant_LRR-RLKs"/>
</dbReference>
<dbReference type="InterPro" id="IPR003591">
    <property type="entry name" value="Leu-rich_rpt_typical-subtyp"/>
</dbReference>
<dbReference type="InterPro" id="IPR017441">
    <property type="entry name" value="Protein_kinase_ATP_BS"/>
</dbReference>
<evidence type="ECO:0000256" key="15">
    <source>
        <dbReference type="SAM" id="SignalP"/>
    </source>
</evidence>
<dbReference type="PROSITE" id="PS00107">
    <property type="entry name" value="PROTEIN_KINASE_ATP"/>
    <property type="match status" value="1"/>
</dbReference>
<dbReference type="InterPro" id="IPR001611">
    <property type="entry name" value="Leu-rich_rpt"/>
</dbReference>
<keyword evidence="11 14" id="KW-0472">Membrane</keyword>
<dbReference type="InterPro" id="IPR032675">
    <property type="entry name" value="LRR_dom_sf"/>
</dbReference>
<dbReference type="InterPro" id="IPR011009">
    <property type="entry name" value="Kinase-like_dom_sf"/>
</dbReference>
<keyword evidence="3" id="KW-0433">Leucine-rich repeat</keyword>
<keyword evidence="6" id="KW-0677">Repeat</keyword>
<keyword evidence="15" id="KW-0732">Signal</keyword>
<evidence type="ECO:0000256" key="6">
    <source>
        <dbReference type="ARBA" id="ARBA00022737"/>
    </source>
</evidence>
<evidence type="ECO:0000256" key="10">
    <source>
        <dbReference type="ARBA" id="ARBA00022989"/>
    </source>
</evidence>
<dbReference type="Pfam" id="PF00069">
    <property type="entry name" value="Pkinase"/>
    <property type="match status" value="1"/>
</dbReference>
<feature type="binding site" evidence="13">
    <location>
        <position position="781"/>
    </location>
    <ligand>
        <name>ATP</name>
        <dbReference type="ChEBI" id="CHEBI:30616"/>
    </ligand>
</feature>
<dbReference type="PROSITE" id="PS51450">
    <property type="entry name" value="LRR"/>
    <property type="match status" value="1"/>
</dbReference>
<dbReference type="InterPro" id="IPR013210">
    <property type="entry name" value="LRR_N_plant-typ"/>
</dbReference>
<dbReference type="PANTHER" id="PTHR48056:SF73">
    <property type="entry name" value="LRR RECEPTOR-LIKE SERINE_THREONINE-PROTEIN KINASE EFR"/>
    <property type="match status" value="1"/>
</dbReference>
<keyword evidence="8" id="KW-0418">Kinase</keyword>
<evidence type="ECO:0000256" key="8">
    <source>
        <dbReference type="ARBA" id="ARBA00022777"/>
    </source>
</evidence>
<dbReference type="PANTHER" id="PTHR48056">
    <property type="entry name" value="LRR RECEPTOR-LIKE SERINE/THREONINE-PROTEIN KINASE-RELATED"/>
    <property type="match status" value="1"/>
</dbReference>
<evidence type="ECO:0000256" key="9">
    <source>
        <dbReference type="ARBA" id="ARBA00022840"/>
    </source>
</evidence>
<keyword evidence="12" id="KW-0325">Glycoprotein</keyword>
<keyword evidence="7 13" id="KW-0547">Nucleotide-binding</keyword>
<accession>A0ABR0VP43</accession>
<feature type="chain" id="PRO_5045082470" description="Protein kinase domain-containing protein" evidence="15">
    <location>
        <begin position="26"/>
        <end position="998"/>
    </location>
</feature>
<evidence type="ECO:0000256" key="4">
    <source>
        <dbReference type="ARBA" id="ARBA00022679"/>
    </source>
</evidence>
<dbReference type="PROSITE" id="PS00108">
    <property type="entry name" value="PROTEIN_KINASE_ST"/>
    <property type="match status" value="1"/>
</dbReference>
<dbReference type="Gene3D" id="3.80.10.10">
    <property type="entry name" value="Ribonuclease Inhibitor"/>
    <property type="match status" value="3"/>
</dbReference>
<evidence type="ECO:0000256" key="13">
    <source>
        <dbReference type="PROSITE-ProRule" id="PRU10141"/>
    </source>
</evidence>
<gene>
    <name evidence="17" type="ORF">DH2020_030158</name>
</gene>
<dbReference type="SUPFAM" id="SSF52047">
    <property type="entry name" value="RNI-like"/>
    <property type="match status" value="1"/>
</dbReference>
<dbReference type="Proteomes" id="UP001318860">
    <property type="component" value="Unassembled WGS sequence"/>
</dbReference>
<dbReference type="EMBL" id="JABTTQ020001054">
    <property type="protein sequence ID" value="KAK6136110.1"/>
    <property type="molecule type" value="Genomic_DNA"/>
</dbReference>